<dbReference type="InterPro" id="IPR008984">
    <property type="entry name" value="SMAD_FHA_dom_sf"/>
</dbReference>
<evidence type="ECO:0000313" key="3">
    <source>
        <dbReference type="EMBL" id="CAH0378435.1"/>
    </source>
</evidence>
<gene>
    <name evidence="3" type="ORF">PECAL_6P00200</name>
</gene>
<dbReference type="Pfam" id="PF00498">
    <property type="entry name" value="FHA"/>
    <property type="match status" value="1"/>
</dbReference>
<organism evidence="3 4">
    <name type="scientific">Pelagomonas calceolata</name>
    <dbReference type="NCBI Taxonomy" id="35677"/>
    <lineage>
        <taxon>Eukaryota</taxon>
        <taxon>Sar</taxon>
        <taxon>Stramenopiles</taxon>
        <taxon>Ochrophyta</taxon>
        <taxon>Pelagophyceae</taxon>
        <taxon>Pelagomonadales</taxon>
        <taxon>Pelagomonadaceae</taxon>
        <taxon>Pelagomonas</taxon>
    </lineage>
</organism>
<protein>
    <recommendedName>
        <fullName evidence="2">FHA domain-containing protein</fullName>
    </recommendedName>
</protein>
<evidence type="ECO:0000313" key="4">
    <source>
        <dbReference type="Proteomes" id="UP000789595"/>
    </source>
</evidence>
<dbReference type="Proteomes" id="UP000789595">
    <property type="component" value="Unassembled WGS sequence"/>
</dbReference>
<dbReference type="PROSITE" id="PS50006">
    <property type="entry name" value="FHA_DOMAIN"/>
    <property type="match status" value="1"/>
</dbReference>
<feature type="region of interest" description="Disordered" evidence="1">
    <location>
        <begin position="265"/>
        <end position="506"/>
    </location>
</feature>
<feature type="compositionally biased region" description="Low complexity" evidence="1">
    <location>
        <begin position="466"/>
        <end position="476"/>
    </location>
</feature>
<feature type="compositionally biased region" description="Acidic residues" evidence="1">
    <location>
        <begin position="488"/>
        <end position="498"/>
    </location>
</feature>
<feature type="region of interest" description="Disordered" evidence="1">
    <location>
        <begin position="559"/>
        <end position="579"/>
    </location>
</feature>
<name>A0A8J2T213_9STRA</name>
<dbReference type="InterPro" id="IPR000253">
    <property type="entry name" value="FHA_dom"/>
</dbReference>
<evidence type="ECO:0000259" key="2">
    <source>
        <dbReference type="PROSITE" id="PS50006"/>
    </source>
</evidence>
<dbReference type="Gene3D" id="2.60.200.20">
    <property type="match status" value="1"/>
</dbReference>
<feature type="compositionally biased region" description="Basic and acidic residues" evidence="1">
    <location>
        <begin position="424"/>
        <end position="436"/>
    </location>
</feature>
<dbReference type="SUPFAM" id="SSF49879">
    <property type="entry name" value="SMAD/FHA domain"/>
    <property type="match status" value="1"/>
</dbReference>
<sequence>MEHDRACWGVLRRTKGDAAFPEVIPLCATRVVVGRRPEHYEAPDTVFRTASAHDDALPDVTSTQIDRVALEASKRLSKVHCIFQRTEDTNAVVECHTNNGFAVNQAPVGKGTRASLSDGDGVQLLGDGPGQPGVSYELALRGAPTWRAGAVFYDAAVVAALRARGETRRATLKALREVATRLEAANNTVMRATDTRHRLIMKRRGKDARRELVDDIAAARGAAADAFEGGQAALAAGRAALAAVASRGPVLAAPASGDALEPDALDAVLPTPTPAARPEPNALEPYDEAEPTDSGGSSPQSDAVGATRPGGFQYDVSQTQDDSISPLTSPSAEEARRASQARWYAEVAPAADEADARREAERRADEEARRAEAQRRADEEARRAEEEARRAEAARRAEEEARRLSQARRAEAEAVAARAEEEEAARRASQERRDHALAVSLVEPPARDSEEARRASQERRDHEFALRLNRAPTPRARAPPRQRHFFDEPDDDASDEGGGDVADDRPSAVKIFTELARGDGDASELLRRGLEAQNNRPAAVRARRALLAVAEEDFHWWKKPLATDEEDDDSVPEVPGTTI</sequence>
<dbReference type="EMBL" id="CAKKNE010000006">
    <property type="protein sequence ID" value="CAH0378435.1"/>
    <property type="molecule type" value="Genomic_DNA"/>
</dbReference>
<feature type="compositionally biased region" description="Polar residues" evidence="1">
    <location>
        <begin position="315"/>
        <end position="330"/>
    </location>
</feature>
<feature type="compositionally biased region" description="Low complexity" evidence="1">
    <location>
        <begin position="338"/>
        <end position="351"/>
    </location>
</feature>
<evidence type="ECO:0000256" key="1">
    <source>
        <dbReference type="SAM" id="MobiDB-lite"/>
    </source>
</evidence>
<feature type="compositionally biased region" description="Basic and acidic residues" evidence="1">
    <location>
        <begin position="354"/>
        <end position="412"/>
    </location>
</feature>
<feature type="domain" description="FHA" evidence="2">
    <location>
        <begin position="31"/>
        <end position="108"/>
    </location>
</feature>
<reference evidence="3" key="1">
    <citation type="submission" date="2021-11" db="EMBL/GenBank/DDBJ databases">
        <authorList>
            <consortium name="Genoscope - CEA"/>
            <person name="William W."/>
        </authorList>
    </citation>
    <scope>NUCLEOTIDE SEQUENCE</scope>
</reference>
<proteinExistence type="predicted"/>
<dbReference type="AlphaFoldDB" id="A0A8J2T213"/>
<keyword evidence="4" id="KW-1185">Reference proteome</keyword>
<comment type="caution">
    <text evidence="3">The sequence shown here is derived from an EMBL/GenBank/DDBJ whole genome shotgun (WGS) entry which is preliminary data.</text>
</comment>
<feature type="compositionally biased region" description="Basic and acidic residues" evidence="1">
    <location>
        <begin position="445"/>
        <end position="465"/>
    </location>
</feature>
<accession>A0A8J2T213</accession>